<keyword evidence="1" id="KW-0812">Transmembrane</keyword>
<reference evidence="2" key="1">
    <citation type="journal article" date="2015" name="Nature">
        <title>Complex archaea that bridge the gap between prokaryotes and eukaryotes.</title>
        <authorList>
            <person name="Spang A."/>
            <person name="Saw J.H."/>
            <person name="Jorgensen S.L."/>
            <person name="Zaremba-Niedzwiedzka K."/>
            <person name="Martijn J."/>
            <person name="Lind A.E."/>
            <person name="van Eijk R."/>
            <person name="Schleper C."/>
            <person name="Guy L."/>
            <person name="Ettema T.J."/>
        </authorList>
    </citation>
    <scope>NUCLEOTIDE SEQUENCE</scope>
</reference>
<evidence type="ECO:0000256" key="1">
    <source>
        <dbReference type="SAM" id="Phobius"/>
    </source>
</evidence>
<dbReference type="AlphaFoldDB" id="A0A0F9U1Q6"/>
<accession>A0A0F9U1Q6</accession>
<proteinExistence type="predicted"/>
<sequence length="131" mass="14523">MLNKIKEMLRHNQFLTTAAVIVVVLGVWLMGCESQVKSPFNPDRDVTRQQLQNEVNKYIVDIELAFVDLDRQDLFKQKLFEIGVVAAQGGTINPVGAGITLLGILGVGAVADNRKKDSVIRTMKSERKIVS</sequence>
<keyword evidence="1" id="KW-1133">Transmembrane helix</keyword>
<protein>
    <submittedName>
        <fullName evidence="2">Uncharacterized protein</fullName>
    </submittedName>
</protein>
<gene>
    <name evidence="2" type="ORF">LCGC14_0661410</name>
</gene>
<dbReference type="PROSITE" id="PS51257">
    <property type="entry name" value="PROKAR_LIPOPROTEIN"/>
    <property type="match status" value="1"/>
</dbReference>
<name>A0A0F9U1Q6_9ZZZZ</name>
<keyword evidence="1" id="KW-0472">Membrane</keyword>
<dbReference type="EMBL" id="LAZR01001268">
    <property type="protein sequence ID" value="KKN47573.1"/>
    <property type="molecule type" value="Genomic_DNA"/>
</dbReference>
<feature type="transmembrane region" description="Helical" evidence="1">
    <location>
        <begin position="12"/>
        <end position="31"/>
    </location>
</feature>
<evidence type="ECO:0000313" key="2">
    <source>
        <dbReference type="EMBL" id="KKN47573.1"/>
    </source>
</evidence>
<organism evidence="2">
    <name type="scientific">marine sediment metagenome</name>
    <dbReference type="NCBI Taxonomy" id="412755"/>
    <lineage>
        <taxon>unclassified sequences</taxon>
        <taxon>metagenomes</taxon>
        <taxon>ecological metagenomes</taxon>
    </lineage>
</organism>
<comment type="caution">
    <text evidence="2">The sequence shown here is derived from an EMBL/GenBank/DDBJ whole genome shotgun (WGS) entry which is preliminary data.</text>
</comment>